<evidence type="ECO:0000259" key="1">
    <source>
        <dbReference type="Pfam" id="PF00535"/>
    </source>
</evidence>
<dbReference type="Gene3D" id="3.90.550.10">
    <property type="entry name" value="Spore Coat Polysaccharide Biosynthesis Protein SpsA, Chain A"/>
    <property type="match status" value="1"/>
</dbReference>
<dbReference type="InterPro" id="IPR029044">
    <property type="entry name" value="Nucleotide-diphossugar_trans"/>
</dbReference>
<evidence type="ECO:0000313" key="2">
    <source>
        <dbReference type="EMBL" id="VAW22993.1"/>
    </source>
</evidence>
<dbReference type="Pfam" id="PF00535">
    <property type="entry name" value="Glycos_transf_2"/>
    <property type="match status" value="1"/>
</dbReference>
<proteinExistence type="predicted"/>
<organism evidence="2">
    <name type="scientific">hydrothermal vent metagenome</name>
    <dbReference type="NCBI Taxonomy" id="652676"/>
    <lineage>
        <taxon>unclassified sequences</taxon>
        <taxon>metagenomes</taxon>
        <taxon>ecological metagenomes</taxon>
    </lineage>
</organism>
<gene>
    <name evidence="2" type="ORF">MNBD_ALPHA11-240</name>
</gene>
<dbReference type="AlphaFoldDB" id="A0A3B0U3P2"/>
<name>A0A3B0U3P2_9ZZZZ</name>
<protein>
    <recommendedName>
        <fullName evidence="1">Glycosyltransferase 2-like domain-containing protein</fullName>
    </recommendedName>
</protein>
<feature type="non-terminal residue" evidence="2">
    <location>
        <position position="1"/>
    </location>
</feature>
<dbReference type="CDD" id="cd00761">
    <property type="entry name" value="Glyco_tranf_GTA_type"/>
    <property type="match status" value="1"/>
</dbReference>
<dbReference type="InterPro" id="IPR050834">
    <property type="entry name" value="Glycosyltransf_2"/>
</dbReference>
<dbReference type="PANTHER" id="PTHR43685:SF2">
    <property type="entry name" value="GLYCOSYLTRANSFERASE 2-LIKE DOMAIN-CONTAINING PROTEIN"/>
    <property type="match status" value="1"/>
</dbReference>
<dbReference type="SUPFAM" id="SSF53448">
    <property type="entry name" value="Nucleotide-diphospho-sugar transferases"/>
    <property type="match status" value="1"/>
</dbReference>
<sequence length="218" mass="24071">YSVVIPAYNASRFILDSIDSILAQSHPPAHIIVVDDGSTDDLADTLTSSTAPLTLIHQENSGPGTATSRGMAAVKTEFIASLDADDLWEPEKIATQFGVLQNPDISIVFTRMRSFGETNAAEPADECKSGWSRSTLLMRREVFTQVGDIVDLPGFRGDMVDWIARARMQGIGIEMLENYLAKRRVHKGSLSWSRDPALNQGYMEVVRRAMQRRKENGG</sequence>
<feature type="domain" description="Glycosyltransferase 2-like" evidence="1">
    <location>
        <begin position="2"/>
        <end position="129"/>
    </location>
</feature>
<dbReference type="EMBL" id="UOEQ01000439">
    <property type="protein sequence ID" value="VAW22993.1"/>
    <property type="molecule type" value="Genomic_DNA"/>
</dbReference>
<dbReference type="PANTHER" id="PTHR43685">
    <property type="entry name" value="GLYCOSYLTRANSFERASE"/>
    <property type="match status" value="1"/>
</dbReference>
<reference evidence="2" key="1">
    <citation type="submission" date="2018-06" db="EMBL/GenBank/DDBJ databases">
        <authorList>
            <person name="Zhirakovskaya E."/>
        </authorList>
    </citation>
    <scope>NUCLEOTIDE SEQUENCE</scope>
</reference>
<dbReference type="InterPro" id="IPR001173">
    <property type="entry name" value="Glyco_trans_2-like"/>
</dbReference>
<accession>A0A3B0U3P2</accession>